<dbReference type="STRING" id="582672.SAMN05216360_105212"/>
<protein>
    <submittedName>
        <fullName evidence="1">Uncharacterized protein</fullName>
    </submittedName>
</protein>
<sequence>MGRPGDCQARQARICASACRWACALPSCCRPAARAHLWRRLTALFVRRDKPLSRAGGSTKPPAARILA</sequence>
<gene>
    <name evidence="1" type="ORF">SAMN05216360_105212</name>
</gene>
<proteinExistence type="predicted"/>
<reference evidence="2" key="1">
    <citation type="submission" date="2016-10" db="EMBL/GenBank/DDBJ databases">
        <authorList>
            <person name="Varghese N."/>
            <person name="Submissions S."/>
        </authorList>
    </citation>
    <scope>NUCLEOTIDE SEQUENCE [LARGE SCALE GENOMIC DNA]</scope>
    <source>
        <strain evidence="2">BL47</strain>
    </source>
</reference>
<name>A0A1G9Y8B5_9HYPH</name>
<keyword evidence="2" id="KW-1185">Reference proteome</keyword>
<accession>A0A1G9Y8B5</accession>
<dbReference type="EMBL" id="FNHS01000005">
    <property type="protein sequence ID" value="SDN05392.1"/>
    <property type="molecule type" value="Genomic_DNA"/>
</dbReference>
<evidence type="ECO:0000313" key="2">
    <source>
        <dbReference type="Proteomes" id="UP000198704"/>
    </source>
</evidence>
<dbReference type="AlphaFoldDB" id="A0A1G9Y8B5"/>
<evidence type="ECO:0000313" key="1">
    <source>
        <dbReference type="EMBL" id="SDN05392.1"/>
    </source>
</evidence>
<dbReference type="Proteomes" id="UP000198704">
    <property type="component" value="Unassembled WGS sequence"/>
</dbReference>
<organism evidence="1 2">
    <name type="scientific">Methylobacterium phyllostachyos</name>
    <dbReference type="NCBI Taxonomy" id="582672"/>
    <lineage>
        <taxon>Bacteria</taxon>
        <taxon>Pseudomonadati</taxon>
        <taxon>Pseudomonadota</taxon>
        <taxon>Alphaproteobacteria</taxon>
        <taxon>Hyphomicrobiales</taxon>
        <taxon>Methylobacteriaceae</taxon>
        <taxon>Methylobacterium</taxon>
    </lineage>
</organism>